<feature type="domain" description="EF-hand" evidence="3">
    <location>
        <begin position="54"/>
        <end position="89"/>
    </location>
</feature>
<name>A0A6C1B838_9RHOO</name>
<organism evidence="4 5">
    <name type="scientific">Nitrogeniibacter mangrovi</name>
    <dbReference type="NCBI Taxonomy" id="2016596"/>
    <lineage>
        <taxon>Bacteria</taxon>
        <taxon>Pseudomonadati</taxon>
        <taxon>Pseudomonadota</taxon>
        <taxon>Betaproteobacteria</taxon>
        <taxon>Rhodocyclales</taxon>
        <taxon>Zoogloeaceae</taxon>
        <taxon>Nitrogeniibacter</taxon>
    </lineage>
</organism>
<evidence type="ECO:0000259" key="3">
    <source>
        <dbReference type="PROSITE" id="PS50222"/>
    </source>
</evidence>
<evidence type="ECO:0000313" key="5">
    <source>
        <dbReference type="Proteomes" id="UP000501991"/>
    </source>
</evidence>
<proteinExistence type="predicted"/>
<dbReference type="RefSeq" id="WP_173768892.1">
    <property type="nucleotide sequence ID" value="NZ_CP048836.1"/>
</dbReference>
<dbReference type="SUPFAM" id="SSF47473">
    <property type="entry name" value="EF-hand"/>
    <property type="match status" value="1"/>
</dbReference>
<dbReference type="Proteomes" id="UP000501991">
    <property type="component" value="Chromosome"/>
</dbReference>
<sequence length="89" mass="9835">MKRIISLVALLAIGTMPLASPAAQTPAHPDADAPAMFKQLDQNRDGQVSKQEARRSAETQATFDRLDRNHDGAISLAEWTRGTRPHERM</sequence>
<keyword evidence="5" id="KW-1185">Reference proteome</keyword>
<dbReference type="PROSITE" id="PS50222">
    <property type="entry name" value="EF_HAND_2"/>
    <property type="match status" value="1"/>
</dbReference>
<accession>A0A6C1B838</accession>
<evidence type="ECO:0000313" key="4">
    <source>
        <dbReference type="EMBL" id="QID19936.1"/>
    </source>
</evidence>
<dbReference type="EMBL" id="CP048836">
    <property type="protein sequence ID" value="QID19936.1"/>
    <property type="molecule type" value="Genomic_DNA"/>
</dbReference>
<dbReference type="InterPro" id="IPR002048">
    <property type="entry name" value="EF_hand_dom"/>
</dbReference>
<evidence type="ECO:0000256" key="2">
    <source>
        <dbReference type="SAM" id="SignalP"/>
    </source>
</evidence>
<reference evidence="4 5" key="1">
    <citation type="submission" date="2020-02" db="EMBL/GenBank/DDBJ databases">
        <title>Nitrogenibacter mangrovi gen. nov., sp. nov. isolated from mangrove sediment, a denitrifying betaproteobacterium.</title>
        <authorList>
            <person name="Liao H."/>
            <person name="Tian Y."/>
        </authorList>
    </citation>
    <scope>NUCLEOTIDE SEQUENCE [LARGE SCALE GENOMIC DNA]</scope>
    <source>
        <strain evidence="4 5">M9-3-2</strain>
    </source>
</reference>
<gene>
    <name evidence="4" type="ORF">G3580_18910</name>
</gene>
<dbReference type="Gene3D" id="1.10.238.10">
    <property type="entry name" value="EF-hand"/>
    <property type="match status" value="2"/>
</dbReference>
<dbReference type="InterPro" id="IPR018247">
    <property type="entry name" value="EF_Hand_1_Ca_BS"/>
</dbReference>
<feature type="region of interest" description="Disordered" evidence="1">
    <location>
        <begin position="42"/>
        <end position="61"/>
    </location>
</feature>
<dbReference type="Pfam" id="PF13202">
    <property type="entry name" value="EF-hand_5"/>
    <property type="match status" value="2"/>
</dbReference>
<keyword evidence="2" id="KW-0732">Signal</keyword>
<protein>
    <recommendedName>
        <fullName evidence="3">EF-hand domain-containing protein</fullName>
    </recommendedName>
</protein>
<feature type="chain" id="PRO_5025539711" description="EF-hand domain-containing protein" evidence="2">
    <location>
        <begin position="23"/>
        <end position="89"/>
    </location>
</feature>
<dbReference type="PROSITE" id="PS00018">
    <property type="entry name" value="EF_HAND_1"/>
    <property type="match status" value="1"/>
</dbReference>
<dbReference type="InterPro" id="IPR011992">
    <property type="entry name" value="EF-hand-dom_pair"/>
</dbReference>
<evidence type="ECO:0000256" key="1">
    <source>
        <dbReference type="SAM" id="MobiDB-lite"/>
    </source>
</evidence>
<feature type="signal peptide" evidence="2">
    <location>
        <begin position="1"/>
        <end position="22"/>
    </location>
</feature>
<dbReference type="KEGG" id="azq:G3580_18910"/>
<dbReference type="GO" id="GO:0005509">
    <property type="term" value="F:calcium ion binding"/>
    <property type="evidence" value="ECO:0007669"/>
    <property type="project" value="InterPro"/>
</dbReference>
<feature type="region of interest" description="Disordered" evidence="1">
    <location>
        <begin position="70"/>
        <end position="89"/>
    </location>
</feature>
<dbReference type="AlphaFoldDB" id="A0A6C1B838"/>